<dbReference type="InterPro" id="IPR012910">
    <property type="entry name" value="Plug_dom"/>
</dbReference>
<dbReference type="Pfam" id="PF00593">
    <property type="entry name" value="TonB_dep_Rec_b-barrel"/>
    <property type="match status" value="1"/>
</dbReference>
<dbReference type="Pfam" id="PF07715">
    <property type="entry name" value="Plug"/>
    <property type="match status" value="1"/>
</dbReference>
<evidence type="ECO:0000259" key="12">
    <source>
        <dbReference type="Pfam" id="PF07715"/>
    </source>
</evidence>
<protein>
    <submittedName>
        <fullName evidence="13">TonB-dependent receptor</fullName>
    </submittedName>
</protein>
<dbReference type="Pfam" id="PF13715">
    <property type="entry name" value="CarbopepD_reg_2"/>
    <property type="match status" value="1"/>
</dbReference>
<keyword evidence="5 9" id="KW-0798">TonB box</keyword>
<keyword evidence="13" id="KW-0675">Receptor</keyword>
<evidence type="ECO:0000256" key="4">
    <source>
        <dbReference type="ARBA" id="ARBA00022692"/>
    </source>
</evidence>
<evidence type="ECO:0000256" key="9">
    <source>
        <dbReference type="RuleBase" id="RU003357"/>
    </source>
</evidence>
<keyword evidence="14" id="KW-1185">Reference proteome</keyword>
<feature type="signal peptide" evidence="10">
    <location>
        <begin position="1"/>
        <end position="25"/>
    </location>
</feature>
<dbReference type="GO" id="GO:0009279">
    <property type="term" value="C:cell outer membrane"/>
    <property type="evidence" value="ECO:0007669"/>
    <property type="project" value="UniProtKB-SubCell"/>
</dbReference>
<dbReference type="InterPro" id="IPR023996">
    <property type="entry name" value="TonB-dep_OMP_SusC/RagA"/>
</dbReference>
<evidence type="ECO:0000256" key="10">
    <source>
        <dbReference type="SAM" id="SignalP"/>
    </source>
</evidence>
<dbReference type="RefSeq" id="WP_149842012.1">
    <property type="nucleotide sequence ID" value="NZ_VUOC01000004.1"/>
</dbReference>
<dbReference type="Gene3D" id="2.60.40.1120">
    <property type="entry name" value="Carboxypeptidase-like, regulatory domain"/>
    <property type="match status" value="1"/>
</dbReference>
<comment type="subcellular location">
    <subcellularLocation>
        <location evidence="1 8">Cell outer membrane</location>
        <topology evidence="1 8">Multi-pass membrane protein</topology>
    </subcellularLocation>
</comment>
<feature type="chain" id="PRO_5022718902" evidence="10">
    <location>
        <begin position="26"/>
        <end position="1021"/>
    </location>
</feature>
<gene>
    <name evidence="13" type="ORF">F0L74_32380</name>
</gene>
<keyword evidence="3 8" id="KW-1134">Transmembrane beta strand</keyword>
<evidence type="ECO:0000256" key="8">
    <source>
        <dbReference type="PROSITE-ProRule" id="PRU01360"/>
    </source>
</evidence>
<dbReference type="PROSITE" id="PS52016">
    <property type="entry name" value="TONB_DEPENDENT_REC_3"/>
    <property type="match status" value="1"/>
</dbReference>
<keyword evidence="7 8" id="KW-0998">Cell outer membrane</keyword>
<evidence type="ECO:0000256" key="7">
    <source>
        <dbReference type="ARBA" id="ARBA00023237"/>
    </source>
</evidence>
<dbReference type="NCBIfam" id="TIGR04057">
    <property type="entry name" value="SusC_RagA_signa"/>
    <property type="match status" value="1"/>
</dbReference>
<feature type="domain" description="TonB-dependent receptor-like beta-barrel" evidence="11">
    <location>
        <begin position="416"/>
        <end position="971"/>
    </location>
</feature>
<keyword evidence="6 8" id="KW-0472">Membrane</keyword>
<evidence type="ECO:0000256" key="6">
    <source>
        <dbReference type="ARBA" id="ARBA00023136"/>
    </source>
</evidence>
<evidence type="ECO:0000256" key="1">
    <source>
        <dbReference type="ARBA" id="ARBA00004571"/>
    </source>
</evidence>
<name>A0A5B2VQ37_9BACT</name>
<evidence type="ECO:0000256" key="3">
    <source>
        <dbReference type="ARBA" id="ARBA00022452"/>
    </source>
</evidence>
<feature type="domain" description="TonB-dependent receptor plug" evidence="12">
    <location>
        <begin position="120"/>
        <end position="226"/>
    </location>
</feature>
<organism evidence="13 14">
    <name type="scientific">Chitinophaga agrisoli</name>
    <dbReference type="NCBI Taxonomy" id="2607653"/>
    <lineage>
        <taxon>Bacteria</taxon>
        <taxon>Pseudomonadati</taxon>
        <taxon>Bacteroidota</taxon>
        <taxon>Chitinophagia</taxon>
        <taxon>Chitinophagales</taxon>
        <taxon>Chitinophagaceae</taxon>
        <taxon>Chitinophaga</taxon>
    </lineage>
</organism>
<reference evidence="13 14" key="1">
    <citation type="submission" date="2019-09" db="EMBL/GenBank/DDBJ databases">
        <title>Chitinophaga ginsengihumi sp. nov., isolated from soil of ginseng rhizosphere.</title>
        <authorList>
            <person name="Lee J."/>
        </authorList>
    </citation>
    <scope>NUCLEOTIDE SEQUENCE [LARGE SCALE GENOMIC DNA]</scope>
    <source>
        <strain evidence="13 14">BN140078</strain>
    </source>
</reference>
<comment type="similarity">
    <text evidence="8 9">Belongs to the TonB-dependent receptor family.</text>
</comment>
<dbReference type="InterPro" id="IPR023997">
    <property type="entry name" value="TonB-dep_OMP_SusC/RagA_CS"/>
</dbReference>
<accession>A0A5B2VQ37</accession>
<dbReference type="SUPFAM" id="SSF49464">
    <property type="entry name" value="Carboxypeptidase regulatory domain-like"/>
    <property type="match status" value="1"/>
</dbReference>
<dbReference type="InterPro" id="IPR000531">
    <property type="entry name" value="Beta-barrel_TonB"/>
</dbReference>
<keyword evidence="2 8" id="KW-0813">Transport</keyword>
<evidence type="ECO:0000259" key="11">
    <source>
        <dbReference type="Pfam" id="PF00593"/>
    </source>
</evidence>
<dbReference type="EMBL" id="VUOC01000004">
    <property type="protein sequence ID" value="KAA2240834.1"/>
    <property type="molecule type" value="Genomic_DNA"/>
</dbReference>
<evidence type="ECO:0000256" key="2">
    <source>
        <dbReference type="ARBA" id="ARBA00022448"/>
    </source>
</evidence>
<evidence type="ECO:0000313" key="13">
    <source>
        <dbReference type="EMBL" id="KAA2240834.1"/>
    </source>
</evidence>
<comment type="caution">
    <text evidence="13">The sequence shown here is derived from an EMBL/GenBank/DDBJ whole genome shotgun (WGS) entry which is preliminary data.</text>
</comment>
<dbReference type="InterPro" id="IPR036942">
    <property type="entry name" value="Beta-barrel_TonB_sf"/>
</dbReference>
<dbReference type="Gene3D" id="2.40.170.20">
    <property type="entry name" value="TonB-dependent receptor, beta-barrel domain"/>
    <property type="match status" value="1"/>
</dbReference>
<evidence type="ECO:0000256" key="5">
    <source>
        <dbReference type="ARBA" id="ARBA00023077"/>
    </source>
</evidence>
<evidence type="ECO:0000313" key="14">
    <source>
        <dbReference type="Proteomes" id="UP000324611"/>
    </source>
</evidence>
<keyword evidence="10" id="KW-0732">Signal</keyword>
<dbReference type="AlphaFoldDB" id="A0A5B2VQ37"/>
<sequence length="1021" mass="112755">MKLLSFPVRWLLLCLLMGPTFLVHAQSLTIRGTVTAAKDGAPLVGVTVSVSGKSIGTQTDAKGQYQLNVPDNNATLAFSFMGYMPRQEPLDGRSAINITLEEDERKLEEVVVVGYGQQKRKDLTGAVTSVSGAELNKLPVTRADQMLQGKLPGVQVSNNSGRPGGSVRINIRGSNSINGSNDPLVVIDGIISASFQDINPSDIASMDVLKDASATAIYGSRGANGVIIITTKRGKAGKTKVTYNSYVSTQQVAKKLDLMNAQEFMQMRHALLDMYEEKNDPRATALRDVLSTVDPSVNTDWQDAVYRSGLQMSHELSLSGGTEKTRFMLSGGYMKQNGIVEKSDFTRATLRLNLDHEVSSKVHVGLNMYIVKTGEDRSSENRAGGSEGGDIIQNATKFDPSIPVYNAEGAYSKMRNAGSQLENPVAQIYERQRKYYSTRLVTSLFGTYAITKDLNFRSSFSYDYEDNLDKFFTSGKLMEALNAGHAQASDDKYNHWIIENTLTYSKRFNEHQLTVVGGFTAESEESYKFDATGRKLTTEVLQYNDLSAASTAVITSDNGQNTLASFLGRINYSFKDRYLLTVSGRADGASKFAKNNKWAYFPSAAVAWRVSEEEFLRNSAVINNLKLRVSYGQSGSQAISRYQSLARITLGTNAYAYGNTELVGASNNAMANPNLTWETTRQLDAGADISLFKDRISASVDYYEKTTSNLLYNKPIASYSGYANIISNIGKMRNKGWEFEINTRNLTGAFTWNTNVNFSANKNKVLELGDLEEIYLNGSAGALGSGFDRTGVLRIGHEIGEFYGYVFDGIYQNAKEVADLPAPNAQPGTVKYKDITGDNKITPDDRTVIGSATPKFTYGFTNDFSYRNFDLSIFFQGSYGNDILNLNRFKLERTGNDENSFRTVLGYWHGEGTSNTIQALDQGTGDMSSRFIEDGSYLRLRNLMLGYTLPASLTTRWGIQQIRLYASAQNLLTFTKYTGYDPEVNSRADDTQQQNKNLLWGYDLGSYPAVRSYTVGLNVTF</sequence>
<reference evidence="13 14" key="2">
    <citation type="submission" date="2019-09" db="EMBL/GenBank/DDBJ databases">
        <authorList>
            <person name="Jin C."/>
        </authorList>
    </citation>
    <scope>NUCLEOTIDE SEQUENCE [LARGE SCALE GENOMIC DNA]</scope>
    <source>
        <strain evidence="13 14">BN140078</strain>
    </source>
</reference>
<proteinExistence type="inferred from homology"/>
<dbReference type="InterPro" id="IPR039426">
    <property type="entry name" value="TonB-dep_rcpt-like"/>
</dbReference>
<dbReference type="InterPro" id="IPR008969">
    <property type="entry name" value="CarboxyPept-like_regulatory"/>
</dbReference>
<dbReference type="SUPFAM" id="SSF56935">
    <property type="entry name" value="Porins"/>
    <property type="match status" value="1"/>
</dbReference>
<keyword evidence="4 8" id="KW-0812">Transmembrane</keyword>
<dbReference type="InterPro" id="IPR037066">
    <property type="entry name" value="Plug_dom_sf"/>
</dbReference>
<dbReference type="Proteomes" id="UP000324611">
    <property type="component" value="Unassembled WGS sequence"/>
</dbReference>
<dbReference type="FunFam" id="2.170.130.10:FF:000008">
    <property type="entry name" value="SusC/RagA family TonB-linked outer membrane protein"/>
    <property type="match status" value="1"/>
</dbReference>
<dbReference type="Gene3D" id="2.170.130.10">
    <property type="entry name" value="TonB-dependent receptor, plug domain"/>
    <property type="match status" value="1"/>
</dbReference>
<dbReference type="NCBIfam" id="TIGR04056">
    <property type="entry name" value="OMP_RagA_SusC"/>
    <property type="match status" value="1"/>
</dbReference>